<protein>
    <recommendedName>
        <fullName evidence="2">M23ase beta-sheet core domain-containing protein</fullName>
    </recommendedName>
</protein>
<dbReference type="GO" id="GO:0004222">
    <property type="term" value="F:metalloendopeptidase activity"/>
    <property type="evidence" value="ECO:0007669"/>
    <property type="project" value="TreeGrafter"/>
</dbReference>
<keyword evidence="1" id="KW-0732">Signal</keyword>
<evidence type="ECO:0000313" key="3">
    <source>
        <dbReference type="EMBL" id="GEM83254.1"/>
    </source>
</evidence>
<proteinExistence type="predicted"/>
<dbReference type="InterPro" id="IPR011055">
    <property type="entry name" value="Dup_hybrid_motif"/>
</dbReference>
<evidence type="ECO:0000256" key="1">
    <source>
        <dbReference type="SAM" id="SignalP"/>
    </source>
</evidence>
<reference evidence="3 4" key="1">
    <citation type="submission" date="2019-07" db="EMBL/GenBank/DDBJ databases">
        <title>Whole genome shotgun sequence of Meiothermus hypogaeus NBRC 106114.</title>
        <authorList>
            <person name="Hosoyama A."/>
            <person name="Uohara A."/>
            <person name="Ohji S."/>
            <person name="Ichikawa N."/>
        </authorList>
    </citation>
    <scope>NUCLEOTIDE SEQUENCE [LARGE SCALE GENOMIC DNA]</scope>
    <source>
        <strain evidence="3 4">NBRC 106114</strain>
    </source>
</reference>
<dbReference type="PANTHER" id="PTHR21666:SF268">
    <property type="entry name" value="PEPTIDASE M23 DOMAIN-CONTAINING PROTEIN"/>
    <property type="match status" value="1"/>
</dbReference>
<sequence length="207" mass="23025">MKNVLLLLLLFALCACVWPRSSQQDPGSEAPDESPGTGWTHFDDYTRLLVQPPDSELLMPVRGVRVRQVTDTFMAPRPGGRLHEGQDIFAPRGTPIYSATEGLIIRMGYGQLGGLYVMVLGPGGRRYYYAHLDQHADGLQVGDRVTPQTLLGYVGNTGNARTTPPHLHFGVYGSWWRSDERVVNPLPLLVNRNWQTLEALEENSSNP</sequence>
<dbReference type="EMBL" id="BJXL01000037">
    <property type="protein sequence ID" value="GEM83254.1"/>
    <property type="molecule type" value="Genomic_DNA"/>
</dbReference>
<evidence type="ECO:0000259" key="2">
    <source>
        <dbReference type="Pfam" id="PF01551"/>
    </source>
</evidence>
<dbReference type="AlphaFoldDB" id="A0A511R0W3"/>
<dbReference type="RefSeq" id="WP_240637253.1">
    <property type="nucleotide sequence ID" value="NZ_BJXL01000037.1"/>
</dbReference>
<dbReference type="Pfam" id="PF01551">
    <property type="entry name" value="Peptidase_M23"/>
    <property type="match status" value="1"/>
</dbReference>
<name>A0A511R0W3_9DEIN</name>
<feature type="signal peptide" evidence="1">
    <location>
        <begin position="1"/>
        <end position="24"/>
    </location>
</feature>
<dbReference type="PANTHER" id="PTHR21666">
    <property type="entry name" value="PEPTIDASE-RELATED"/>
    <property type="match status" value="1"/>
</dbReference>
<dbReference type="PROSITE" id="PS51257">
    <property type="entry name" value="PROKAR_LIPOPROTEIN"/>
    <property type="match status" value="1"/>
</dbReference>
<feature type="domain" description="M23ase beta-sheet core" evidence="2">
    <location>
        <begin position="82"/>
        <end position="173"/>
    </location>
</feature>
<dbReference type="Proteomes" id="UP000321197">
    <property type="component" value="Unassembled WGS sequence"/>
</dbReference>
<dbReference type="Gene3D" id="2.70.70.10">
    <property type="entry name" value="Glucose Permease (Domain IIA)"/>
    <property type="match status" value="1"/>
</dbReference>
<dbReference type="InterPro" id="IPR050570">
    <property type="entry name" value="Cell_wall_metabolism_enzyme"/>
</dbReference>
<dbReference type="SUPFAM" id="SSF51261">
    <property type="entry name" value="Duplicated hybrid motif"/>
    <property type="match status" value="1"/>
</dbReference>
<evidence type="ECO:0000313" key="4">
    <source>
        <dbReference type="Proteomes" id="UP000321197"/>
    </source>
</evidence>
<gene>
    <name evidence="3" type="ORF">MHY01S_14200</name>
</gene>
<dbReference type="InterPro" id="IPR016047">
    <property type="entry name" value="M23ase_b-sheet_dom"/>
</dbReference>
<dbReference type="CDD" id="cd12797">
    <property type="entry name" value="M23_peptidase"/>
    <property type="match status" value="1"/>
</dbReference>
<accession>A0A511R0W3</accession>
<organism evidence="3 4">
    <name type="scientific">Meiothermus hypogaeus NBRC 106114</name>
    <dbReference type="NCBI Taxonomy" id="1227553"/>
    <lineage>
        <taxon>Bacteria</taxon>
        <taxon>Thermotogati</taxon>
        <taxon>Deinococcota</taxon>
        <taxon>Deinococci</taxon>
        <taxon>Thermales</taxon>
        <taxon>Thermaceae</taxon>
        <taxon>Meiothermus</taxon>
    </lineage>
</organism>
<feature type="chain" id="PRO_5021745279" description="M23ase beta-sheet core domain-containing protein" evidence="1">
    <location>
        <begin position="25"/>
        <end position="207"/>
    </location>
</feature>
<comment type="caution">
    <text evidence="3">The sequence shown here is derived from an EMBL/GenBank/DDBJ whole genome shotgun (WGS) entry which is preliminary data.</text>
</comment>